<dbReference type="SUPFAM" id="SSF52540">
    <property type="entry name" value="P-loop containing nucleoside triphosphate hydrolases"/>
    <property type="match status" value="1"/>
</dbReference>
<protein>
    <recommendedName>
        <fullName evidence="2">YobI-like P-loop NTPase domain-containing protein</fullName>
    </recommendedName>
</protein>
<reference evidence="3 4" key="2">
    <citation type="submission" date="2007-09" db="EMBL/GenBank/DDBJ databases">
        <authorList>
            <person name="Fulton L."/>
            <person name="Clifton S."/>
            <person name="Fulton B."/>
            <person name="Xu J."/>
            <person name="Minx P."/>
            <person name="Pepin K.H."/>
            <person name="Johnson M."/>
            <person name="Thiruvilangam P."/>
            <person name="Bhonagiri V."/>
            <person name="Nash W.E."/>
            <person name="Mardis E.R."/>
            <person name="Wilson R.K."/>
        </authorList>
    </citation>
    <scope>NUCLEOTIDE SEQUENCE [LARGE SCALE GENOMIC DNA]</scope>
    <source>
        <strain evidence="3 4">ATCC 33270</strain>
    </source>
</reference>
<dbReference type="HOGENOM" id="CLU_005044_0_0_9"/>
<sequence>MEKENLKFNALTPEVLDKNKEIYTKALDFAFDNKDIKNIAITGIYGAGKSTVWNTYVKETKKENIITVSLGKYEDNIDENDIKLEDEENSSEHFLDNENRVERQIINQILSQINAKDIPLSKYGFKSNKSCCTILFETFAMLGIICSVLLWINRESIVDNTGFSYMYVLISCIIMLFLSLLYIFYRYFRENILRISKVKFRGAEADLGYNEKNDETVLDRDIKELVYLIKSSNSKIIVFEDLDRYDNISIYTKLRELNFLLNKYSKTNENENKNENENESIKFVYMLRDGIFKSKNRTKFFDYIIPIVPIVDSKNSESMMVNLLGDLNSLIDDRLIFKISLYIDDMRLIKNIINEFIIYKDIINIDGFKLSNDKLFSLIILKNIFPYEFDLLQLNTGYLYDVITKIEGYKNEEWENTKERIKNYQKEYNSKVNDITDEKILNLTNILKESIKMEMESLQLYNIKNKDDKNDSFEADINECDKDFIINKTMNKDLSSYCDNQNINYNEICNFLIKINLNEKILNSDKLLMSIISVSKIEKVFEIKQKTHNFKYLSLVRVLVLQGYIDKTYWHYKGYFYKGSLGINDIIFIKNINESKEQDHLLDIENPSKIINRLEKIDFNRFNILNKKLLKYCVEENKIEYTLSIINSVNNNRNYIKLAEILESYKLIIIENLINILYSNNIYEIKELLEVSKDYYFNTYNNILIAIYTNEHIDTKTIKKFNLYLENNWKVVSFLPEDRKDIFYNNISNVGVKFIDLQGDEINTDIIKNIESLNAYKLCVKNIVYIIEKILGKSVQYGNLLSEIYNSSLLECKNYIDNNFESFLNEYIDGNNNEDFTNDEKILIKILNSKISNEYKIKYLNLNNTELTNISDIINDFKNEDLLNCMFDRDIILFTKDNVKIYYDNIEKSSKKFIDYVERNLNESNVDEILKGNSDMCNEFINNPELRDGLFEYIYKYATKPVKTIDSNLSKERINLLIKRELIEINYKNINFLLEKNWKEVIIMWVNSTENDIQDEFVDVLLYCKLEEKEDLIYKLINSKITDENSMKLVDLLGTGVLIEKINLEKENLISYIIDRGLSGDNINYICKNFNKFSLMLKEGFIKYLKNYNVFHNLQNDNLNDDVMTFILNFEGLETYIKIDLICKKIDNDTDVLLLRKYIESVKEISKLAEVWENNYPELETDEEKKIGNKLLEKGIVKQYREGYPIKIFISKDKKGKSGVQ</sequence>
<organism evidence="3 4">
    <name type="scientific">Parvimonas micra ATCC 33270</name>
    <dbReference type="NCBI Taxonomy" id="411465"/>
    <lineage>
        <taxon>Bacteria</taxon>
        <taxon>Bacillati</taxon>
        <taxon>Bacillota</taxon>
        <taxon>Tissierellia</taxon>
        <taxon>Tissierellales</taxon>
        <taxon>Peptoniphilaceae</taxon>
        <taxon>Parvimonas</taxon>
    </lineage>
</organism>
<evidence type="ECO:0000313" key="3">
    <source>
        <dbReference type="EMBL" id="EDP24269.1"/>
    </source>
</evidence>
<dbReference type="Pfam" id="PF20693">
    <property type="entry name" value="YobI-ATPase"/>
    <property type="match status" value="1"/>
</dbReference>
<feature type="domain" description="YobI-like P-loop NTPase" evidence="2">
    <location>
        <begin position="23"/>
        <end position="400"/>
    </location>
</feature>
<feature type="transmembrane region" description="Helical" evidence="1">
    <location>
        <begin position="131"/>
        <end position="152"/>
    </location>
</feature>
<dbReference type="InterPro" id="IPR048428">
    <property type="entry name" value="YobI-NTPase"/>
</dbReference>
<evidence type="ECO:0000313" key="4">
    <source>
        <dbReference type="Proteomes" id="UP000003162"/>
    </source>
</evidence>
<keyword evidence="1" id="KW-1133">Transmembrane helix</keyword>
<feature type="transmembrane region" description="Helical" evidence="1">
    <location>
        <begin position="164"/>
        <end position="185"/>
    </location>
</feature>
<comment type="caution">
    <text evidence="3">The sequence shown here is derived from an EMBL/GenBank/DDBJ whole genome shotgun (WGS) entry which is preliminary data.</text>
</comment>
<name>A8SL26_9FIRM</name>
<keyword evidence="1" id="KW-0812">Transmembrane</keyword>
<dbReference type="GeneID" id="93385096"/>
<reference evidence="3 4" key="1">
    <citation type="submission" date="2007-09" db="EMBL/GenBank/DDBJ databases">
        <title>Draft genome sequence of Peptostreptococcus micros (ATCC 33270).</title>
        <authorList>
            <person name="Sudarsanam P."/>
            <person name="Ley R."/>
            <person name="Guruge J."/>
            <person name="Turnbaugh P.J."/>
            <person name="Mahowald M."/>
            <person name="Liep D."/>
            <person name="Gordon J."/>
        </authorList>
    </citation>
    <scope>NUCLEOTIDE SEQUENCE [LARGE SCALE GENOMIC DNA]</scope>
    <source>
        <strain evidence="3 4">ATCC 33270</strain>
    </source>
</reference>
<accession>A8SL26</accession>
<proteinExistence type="predicted"/>
<dbReference type="RefSeq" id="WP_004832738.1">
    <property type="nucleotide sequence ID" value="NZ_DS483517.1"/>
</dbReference>
<dbReference type="AlphaFoldDB" id="A8SL26"/>
<evidence type="ECO:0000256" key="1">
    <source>
        <dbReference type="SAM" id="Phobius"/>
    </source>
</evidence>
<gene>
    <name evidence="3" type="ORF">PEPMIC_00851</name>
</gene>
<dbReference type="Proteomes" id="UP000003162">
    <property type="component" value="Unassembled WGS sequence"/>
</dbReference>
<dbReference type="InterPro" id="IPR027417">
    <property type="entry name" value="P-loop_NTPase"/>
</dbReference>
<evidence type="ECO:0000259" key="2">
    <source>
        <dbReference type="Pfam" id="PF20693"/>
    </source>
</evidence>
<dbReference type="eggNOG" id="COG5290">
    <property type="taxonomic scope" value="Bacteria"/>
</dbReference>
<dbReference type="EMBL" id="ABEE02000016">
    <property type="protein sequence ID" value="EDP24269.1"/>
    <property type="molecule type" value="Genomic_DNA"/>
</dbReference>
<keyword evidence="1" id="KW-0472">Membrane</keyword>